<reference evidence="1 3" key="1">
    <citation type="journal article" date="2014" name="BMC Genomics">
        <title>Genome sequence of Anopheles sinensis provides insight into genetics basis of mosquito competence for malaria parasites.</title>
        <authorList>
            <person name="Zhou D."/>
            <person name="Zhang D."/>
            <person name="Ding G."/>
            <person name="Shi L."/>
            <person name="Hou Q."/>
            <person name="Ye Y."/>
            <person name="Xu Y."/>
            <person name="Zhou H."/>
            <person name="Xiong C."/>
            <person name="Li S."/>
            <person name="Yu J."/>
            <person name="Hong S."/>
            <person name="Yu X."/>
            <person name="Zou P."/>
            <person name="Chen C."/>
            <person name="Chang X."/>
            <person name="Wang W."/>
            <person name="Lv Y."/>
            <person name="Sun Y."/>
            <person name="Ma L."/>
            <person name="Shen B."/>
            <person name="Zhu C."/>
        </authorList>
    </citation>
    <scope>NUCLEOTIDE SEQUENCE [LARGE SCALE GENOMIC DNA]</scope>
</reference>
<dbReference type="VEuPathDB" id="VectorBase:ASIC014322"/>
<evidence type="ECO:0000313" key="3">
    <source>
        <dbReference type="Proteomes" id="UP000030765"/>
    </source>
</evidence>
<organism evidence="1">
    <name type="scientific">Anopheles sinensis</name>
    <name type="common">Mosquito</name>
    <dbReference type="NCBI Taxonomy" id="74873"/>
    <lineage>
        <taxon>Eukaryota</taxon>
        <taxon>Metazoa</taxon>
        <taxon>Ecdysozoa</taxon>
        <taxon>Arthropoda</taxon>
        <taxon>Hexapoda</taxon>
        <taxon>Insecta</taxon>
        <taxon>Pterygota</taxon>
        <taxon>Neoptera</taxon>
        <taxon>Endopterygota</taxon>
        <taxon>Diptera</taxon>
        <taxon>Nematocera</taxon>
        <taxon>Culicoidea</taxon>
        <taxon>Culicidae</taxon>
        <taxon>Anophelinae</taxon>
        <taxon>Anopheles</taxon>
    </lineage>
</organism>
<dbReference type="Proteomes" id="UP000030765">
    <property type="component" value="Unassembled WGS sequence"/>
</dbReference>
<dbReference type="EMBL" id="KE525316">
    <property type="protein sequence ID" value="KFB46330.1"/>
    <property type="molecule type" value="Genomic_DNA"/>
</dbReference>
<dbReference type="AlphaFoldDB" id="A0A084W7Y6"/>
<reference evidence="2" key="2">
    <citation type="submission" date="2020-05" db="UniProtKB">
        <authorList>
            <consortium name="EnsemblMetazoa"/>
        </authorList>
    </citation>
    <scope>IDENTIFICATION</scope>
</reference>
<gene>
    <name evidence="1" type="ORF">ZHAS_00014322</name>
</gene>
<keyword evidence="3" id="KW-1185">Reference proteome</keyword>
<dbReference type="EnsemblMetazoa" id="ASIC014322-RA">
    <property type="protein sequence ID" value="ASIC014322-PA"/>
    <property type="gene ID" value="ASIC014322"/>
</dbReference>
<sequence>MFHSTHPGVGFYGRRALEQFGAMSAYKINNGHLRRRKVIQLVQTADLKDGQMENKRSDCYTTSEIQSLLLRRRPLLGL</sequence>
<proteinExistence type="predicted"/>
<dbReference type="EMBL" id="ATLV01021323">
    <property type="status" value="NOT_ANNOTATED_CDS"/>
    <property type="molecule type" value="Genomic_DNA"/>
</dbReference>
<evidence type="ECO:0000313" key="1">
    <source>
        <dbReference type="EMBL" id="KFB46330.1"/>
    </source>
</evidence>
<name>A0A084W7Y6_ANOSI</name>
<protein>
    <submittedName>
        <fullName evidence="1 2">Uncharacterized protein</fullName>
    </submittedName>
</protein>
<accession>A0A084W7Y6</accession>
<evidence type="ECO:0000313" key="2">
    <source>
        <dbReference type="EnsemblMetazoa" id="ASIC014322-PA"/>
    </source>
</evidence>